<keyword evidence="4" id="KW-1185">Reference proteome</keyword>
<keyword evidence="1" id="KW-0472">Membrane</keyword>
<keyword evidence="1" id="KW-0812">Transmembrane</keyword>
<keyword evidence="1" id="KW-1133">Transmembrane helix</keyword>
<dbReference type="RefSeq" id="WP_278920601.1">
    <property type="nucleotide sequence ID" value="NZ_JBAGMF010000006.1"/>
</dbReference>
<dbReference type="EMBL" id="JBAGNM010000017">
    <property type="protein sequence ID" value="MEW6955335.1"/>
    <property type="molecule type" value="Genomic_DNA"/>
</dbReference>
<evidence type="ECO:0000313" key="3">
    <source>
        <dbReference type="EMBL" id="MEW6955335.1"/>
    </source>
</evidence>
<dbReference type="SUPFAM" id="SSF53300">
    <property type="entry name" value="vWA-like"/>
    <property type="match status" value="1"/>
</dbReference>
<dbReference type="Proteomes" id="UP001555100">
    <property type="component" value="Unassembled WGS sequence"/>
</dbReference>
<proteinExistence type="predicted"/>
<evidence type="ECO:0000259" key="2">
    <source>
        <dbReference type="SMART" id="SM00327"/>
    </source>
</evidence>
<name>A0ABV3NDR0_9ACTO</name>
<dbReference type="SMART" id="SM00327">
    <property type="entry name" value="VWA"/>
    <property type="match status" value="1"/>
</dbReference>
<gene>
    <name evidence="3" type="ORF">V3M73_09945</name>
</gene>
<comment type="caution">
    <text evidence="3">The sequence shown here is derived from an EMBL/GenBank/DDBJ whole genome shotgun (WGS) entry which is preliminary data.</text>
</comment>
<accession>A0ABV3NDR0</accession>
<reference evidence="3 4" key="1">
    <citation type="submission" date="2024-01" db="EMBL/GenBank/DDBJ databases">
        <title>Genomic analysis and antimicrobial resistance profiles of Trueperella pyogenes isolated from domestic and wild animals.</title>
        <authorList>
            <person name="Magossi G."/>
            <person name="Gzyl K.E."/>
            <person name="Holman D.B."/>
            <person name="Amat S."/>
        </authorList>
    </citation>
    <scope>NUCLEOTIDE SEQUENCE [LARGE SCALE GENOMIC DNA]</scope>
    <source>
        <strain evidence="3 4">1494</strain>
    </source>
</reference>
<organism evidence="3 4">
    <name type="scientific">Trueperella pyogenes</name>
    <dbReference type="NCBI Taxonomy" id="1661"/>
    <lineage>
        <taxon>Bacteria</taxon>
        <taxon>Bacillati</taxon>
        <taxon>Actinomycetota</taxon>
        <taxon>Actinomycetes</taxon>
        <taxon>Actinomycetales</taxon>
        <taxon>Actinomycetaceae</taxon>
        <taxon>Trueperella</taxon>
    </lineage>
</organism>
<feature type="domain" description="VWFA" evidence="2">
    <location>
        <begin position="88"/>
        <end position="281"/>
    </location>
</feature>
<dbReference type="InterPro" id="IPR036465">
    <property type="entry name" value="vWFA_dom_sf"/>
</dbReference>
<sequence>MVNPILGGALGVVLVAVAVAGWFRHRAGGVRVAHTRTALQHPRLRKRLAMLQVALVSVVVLAIFAAGAGAYLAGRPAAMQSRADELAKRDIMLCLDVSGSVLDHDAEVLRAFSTLVDSFKGERVGMSFFNSGSRLIFPLTSDYKLVKSQVEHAANVMKTKDLGPLFRLIAGTETGVGTYGTSLIGDGLAACLTSFDFADQERARSVIFATDNRLAGQSVFTLGEAVERAKDAGVRVHGIYIAGAWSDDDAGMKDVLTAHGMYYYPFTDISDGSRIVQAVQAQDVQNVKTDGEAGVVDQPGHWPALIAGAFLVFLAVAWRFKL</sequence>
<evidence type="ECO:0000313" key="4">
    <source>
        <dbReference type="Proteomes" id="UP001555100"/>
    </source>
</evidence>
<evidence type="ECO:0000256" key="1">
    <source>
        <dbReference type="SAM" id="Phobius"/>
    </source>
</evidence>
<feature type="transmembrane region" description="Helical" evidence="1">
    <location>
        <begin position="48"/>
        <end position="72"/>
    </location>
</feature>
<protein>
    <submittedName>
        <fullName evidence="3">VWA domain-containing protein</fullName>
    </submittedName>
</protein>
<feature type="transmembrane region" description="Helical" evidence="1">
    <location>
        <begin position="6"/>
        <end position="27"/>
    </location>
</feature>
<dbReference type="InterPro" id="IPR002035">
    <property type="entry name" value="VWF_A"/>
</dbReference>
<dbReference type="Pfam" id="PF00092">
    <property type="entry name" value="VWA"/>
    <property type="match status" value="1"/>
</dbReference>
<dbReference type="Gene3D" id="3.40.50.410">
    <property type="entry name" value="von Willebrand factor, type A domain"/>
    <property type="match status" value="1"/>
</dbReference>